<evidence type="ECO:0000256" key="1">
    <source>
        <dbReference type="SAM" id="SignalP"/>
    </source>
</evidence>
<evidence type="ECO:0008006" key="4">
    <source>
        <dbReference type="Google" id="ProtNLM"/>
    </source>
</evidence>
<dbReference type="RefSeq" id="WP_102827372.1">
    <property type="nucleotide sequence ID" value="NZ_CP065721.1"/>
</dbReference>
<dbReference type="EMBL" id="POUK01000001">
    <property type="protein sequence ID" value="PNF77885.1"/>
    <property type="molecule type" value="Genomic_DNA"/>
</dbReference>
<keyword evidence="3" id="KW-1185">Reference proteome</keyword>
<gene>
    <name evidence="2" type="ORF">CXK95_00910</name>
</gene>
<protein>
    <recommendedName>
        <fullName evidence="4">Periplasmic-like protein</fullName>
    </recommendedName>
</protein>
<keyword evidence="1" id="KW-0732">Signal</keyword>
<dbReference type="AlphaFoldDB" id="A0A8E2QGY0"/>
<evidence type="ECO:0000313" key="2">
    <source>
        <dbReference type="EMBL" id="PNF77885.1"/>
    </source>
</evidence>
<feature type="chain" id="PRO_5034097082" description="Periplasmic-like protein" evidence="1">
    <location>
        <begin position="20"/>
        <end position="184"/>
    </location>
</feature>
<reference evidence="2 3" key="1">
    <citation type="submission" date="2018-01" db="EMBL/GenBank/DDBJ databases">
        <title>Denitrification phenotypes of diverse strains of Pseudomonas stutzeri.</title>
        <authorList>
            <person name="Milligan D.A."/>
            <person name="Bergaust L."/>
            <person name="Bakken L.R."/>
            <person name="Frostegard A."/>
        </authorList>
    </citation>
    <scope>NUCLEOTIDE SEQUENCE [LARGE SCALE GENOMIC DNA]</scope>
    <source>
        <strain evidence="2 3">DSM 50238</strain>
    </source>
</reference>
<accession>A0A8E2QGY0</accession>
<feature type="signal peptide" evidence="1">
    <location>
        <begin position="1"/>
        <end position="19"/>
    </location>
</feature>
<evidence type="ECO:0000313" key="3">
    <source>
        <dbReference type="Proteomes" id="UP000235881"/>
    </source>
</evidence>
<sequence>MLRPALLCAFALYAGCVSAQVEVMPVEHQTQGKVLVARVTEQVAPGDYQALLRGIAAHPGKYARKLLILDNIGGSTPEAMRMGYLLRETGFDALVPPEAICQGSCIYLLAAGRQRTVRGHVALQRPYLPSGESALAVGQQPRRTPQNYLRDMGVDPLLALDIQLLNPGQLRVLKPRDLARYRLK</sequence>
<comment type="caution">
    <text evidence="2">The sequence shown here is derived from an EMBL/GenBank/DDBJ whole genome shotgun (WGS) entry which is preliminary data.</text>
</comment>
<organism evidence="2 3">
    <name type="scientific">Stutzerimonas degradans</name>
    <dbReference type="NCBI Taxonomy" id="2968968"/>
    <lineage>
        <taxon>Bacteria</taxon>
        <taxon>Pseudomonadati</taxon>
        <taxon>Pseudomonadota</taxon>
        <taxon>Gammaproteobacteria</taxon>
        <taxon>Pseudomonadales</taxon>
        <taxon>Pseudomonadaceae</taxon>
        <taxon>Stutzerimonas</taxon>
    </lineage>
</organism>
<name>A0A8E2QGY0_9GAMM</name>
<dbReference type="Proteomes" id="UP000235881">
    <property type="component" value="Unassembled WGS sequence"/>
</dbReference>
<proteinExistence type="predicted"/>